<evidence type="ECO:0000313" key="2">
    <source>
        <dbReference type="EMBL" id="MEN7535637.1"/>
    </source>
</evidence>
<protein>
    <submittedName>
        <fullName evidence="2">Uncharacterized protein</fullName>
    </submittedName>
</protein>
<evidence type="ECO:0000313" key="3">
    <source>
        <dbReference type="Proteomes" id="UP001484535"/>
    </source>
</evidence>
<dbReference type="EMBL" id="JBDLBR010000001">
    <property type="protein sequence ID" value="MEN7535637.1"/>
    <property type="molecule type" value="Genomic_DNA"/>
</dbReference>
<keyword evidence="3" id="KW-1185">Reference proteome</keyword>
<sequence>MSVNRRLFLTALAGLPTLAVLKSVPAAAWTTMPGEPAVGDVWGLRYFASGATPAAMPRRGARSAVPAWHPEFC</sequence>
<accession>A0ABV0CSI7</accession>
<dbReference type="PROSITE" id="PS51318">
    <property type="entry name" value="TAT"/>
    <property type="match status" value="1"/>
</dbReference>
<dbReference type="Proteomes" id="UP001484535">
    <property type="component" value="Unassembled WGS sequence"/>
</dbReference>
<organism evidence="2 3">
    <name type="scientific">Aurantiacibacter flavus</name>
    <dbReference type="NCBI Taxonomy" id="3145232"/>
    <lineage>
        <taxon>Bacteria</taxon>
        <taxon>Pseudomonadati</taxon>
        <taxon>Pseudomonadota</taxon>
        <taxon>Alphaproteobacteria</taxon>
        <taxon>Sphingomonadales</taxon>
        <taxon>Erythrobacteraceae</taxon>
        <taxon>Aurantiacibacter</taxon>
    </lineage>
</organism>
<feature type="signal peptide" evidence="1">
    <location>
        <begin position="1"/>
        <end position="28"/>
    </location>
</feature>
<comment type="caution">
    <text evidence="2">The sequence shown here is derived from an EMBL/GenBank/DDBJ whole genome shotgun (WGS) entry which is preliminary data.</text>
</comment>
<proteinExistence type="predicted"/>
<name>A0ABV0CSI7_9SPHN</name>
<dbReference type="InterPro" id="IPR006311">
    <property type="entry name" value="TAT_signal"/>
</dbReference>
<dbReference type="RefSeq" id="WP_346783100.1">
    <property type="nucleotide sequence ID" value="NZ_JBDLBR010000001.1"/>
</dbReference>
<feature type="chain" id="PRO_5045098997" evidence="1">
    <location>
        <begin position="29"/>
        <end position="73"/>
    </location>
</feature>
<reference evidence="2 3" key="1">
    <citation type="submission" date="2024-05" db="EMBL/GenBank/DDBJ databases">
        <authorList>
            <person name="Park S."/>
        </authorList>
    </citation>
    <scope>NUCLEOTIDE SEQUENCE [LARGE SCALE GENOMIC DNA]</scope>
    <source>
        <strain evidence="2 3">DGU5</strain>
    </source>
</reference>
<keyword evidence="1" id="KW-0732">Signal</keyword>
<gene>
    <name evidence="2" type="ORF">ABDJ38_00435</name>
</gene>
<evidence type="ECO:0000256" key="1">
    <source>
        <dbReference type="SAM" id="SignalP"/>
    </source>
</evidence>